<dbReference type="GO" id="GO:0000775">
    <property type="term" value="C:chromosome, centromeric region"/>
    <property type="evidence" value="ECO:0007669"/>
    <property type="project" value="TreeGrafter"/>
</dbReference>
<evidence type="ECO:0000313" key="4">
    <source>
        <dbReference type="EMBL" id="VDM52858.1"/>
    </source>
</evidence>
<dbReference type="WBParaSite" id="ACOC_0000127201-mRNA-1">
    <property type="protein sequence ID" value="ACOC_0000127201-mRNA-1"/>
    <property type="gene ID" value="ACOC_0000127201"/>
</dbReference>
<dbReference type="OrthoDB" id="5865239at2759"/>
<dbReference type="GO" id="GO:0006260">
    <property type="term" value="P:DNA replication"/>
    <property type="evidence" value="ECO:0007669"/>
    <property type="project" value="UniProtKB-KW"/>
</dbReference>
<evidence type="ECO:0000313" key="5">
    <source>
        <dbReference type="Proteomes" id="UP000267027"/>
    </source>
</evidence>
<proteinExistence type="inferred from homology"/>
<keyword evidence="5" id="KW-1185">Reference proteome</keyword>
<evidence type="ECO:0000313" key="6">
    <source>
        <dbReference type="WBParaSite" id="ACOC_0000127201-mRNA-1"/>
    </source>
</evidence>
<dbReference type="STRING" id="334426.A0A0R3PBZ6"/>
<dbReference type="GO" id="GO:0034088">
    <property type="term" value="P:maintenance of mitotic sister chromatid cohesion"/>
    <property type="evidence" value="ECO:0007669"/>
    <property type="project" value="TreeGrafter"/>
</dbReference>
<accession>A0A0R3PBZ6</accession>
<keyword evidence="3" id="KW-0235">DNA replication</keyword>
<dbReference type="PANTHER" id="PTHR13395:SF6">
    <property type="entry name" value="SISTER CHROMATID COHESION PROTEIN DCC1"/>
    <property type="match status" value="1"/>
</dbReference>
<dbReference type="OMA" id="DSESWPF"/>
<organism evidence="6">
    <name type="scientific">Angiostrongylus costaricensis</name>
    <name type="common">Nematode worm</name>
    <dbReference type="NCBI Taxonomy" id="334426"/>
    <lineage>
        <taxon>Eukaryota</taxon>
        <taxon>Metazoa</taxon>
        <taxon>Ecdysozoa</taxon>
        <taxon>Nematoda</taxon>
        <taxon>Chromadorea</taxon>
        <taxon>Rhabditida</taxon>
        <taxon>Rhabditina</taxon>
        <taxon>Rhabditomorpha</taxon>
        <taxon>Strongyloidea</taxon>
        <taxon>Metastrongylidae</taxon>
        <taxon>Angiostrongylus</taxon>
    </lineage>
</organism>
<comment type="similarity">
    <text evidence="1">Belongs to the DCC1 family.</text>
</comment>
<evidence type="ECO:0000256" key="1">
    <source>
        <dbReference type="ARBA" id="ARBA00007017"/>
    </source>
</evidence>
<dbReference type="GO" id="GO:0000785">
    <property type="term" value="C:chromatin"/>
    <property type="evidence" value="ECO:0007669"/>
    <property type="project" value="TreeGrafter"/>
</dbReference>
<dbReference type="Proteomes" id="UP000267027">
    <property type="component" value="Unassembled WGS sequence"/>
</dbReference>
<dbReference type="InterPro" id="IPR019128">
    <property type="entry name" value="Dcc1"/>
</dbReference>
<dbReference type="AlphaFoldDB" id="A0A0R3PBZ6"/>
<reference evidence="4 5" key="2">
    <citation type="submission" date="2018-11" db="EMBL/GenBank/DDBJ databases">
        <authorList>
            <consortium name="Pathogen Informatics"/>
        </authorList>
    </citation>
    <scope>NUCLEOTIDE SEQUENCE [LARGE SCALE GENOMIC DNA]</scope>
    <source>
        <strain evidence="4 5">Costa Rica</strain>
    </source>
</reference>
<gene>
    <name evidence="4" type="ORF">ACOC_LOCUS1273</name>
</gene>
<name>A0A0R3PBZ6_ANGCS</name>
<evidence type="ECO:0000256" key="3">
    <source>
        <dbReference type="ARBA" id="ARBA00022705"/>
    </source>
</evidence>
<protein>
    <recommendedName>
        <fullName evidence="2">Sister chromatid cohesion protein DCC1</fullName>
    </recommendedName>
</protein>
<dbReference type="Pfam" id="PF09724">
    <property type="entry name" value="Dcc1"/>
    <property type="match status" value="1"/>
</dbReference>
<reference evidence="6" key="1">
    <citation type="submission" date="2017-02" db="UniProtKB">
        <authorList>
            <consortium name="WormBaseParasite"/>
        </authorList>
    </citation>
    <scope>IDENTIFICATION</scope>
</reference>
<dbReference type="GO" id="GO:0031390">
    <property type="term" value="C:Ctf18 RFC-like complex"/>
    <property type="evidence" value="ECO:0007669"/>
    <property type="project" value="InterPro"/>
</dbReference>
<evidence type="ECO:0000256" key="2">
    <source>
        <dbReference type="ARBA" id="ARBA00017682"/>
    </source>
</evidence>
<dbReference type="EMBL" id="UYYA01000179">
    <property type="protein sequence ID" value="VDM52858.1"/>
    <property type="molecule type" value="Genomic_DNA"/>
</dbReference>
<dbReference type="PANTHER" id="PTHR13395">
    <property type="entry name" value="SISTER CHROMATID COHESION PROTEIN DCC1-RELATED"/>
    <property type="match status" value="1"/>
</dbReference>
<sequence length="417" mass="47804">MELFLTKQPKPVTSVSVPVEPLIGRSVQDPTNYLNDVLSYLYGPEIVQNIKAEMQQIQFCDEFPLDDYRLMEVTKEVAESVAVGEKLVFRGRDEDAVVLCTESETYSVKELETSNTLLVLPTLRTTIDIIDTDTKLLRRAPITLLCHKYLESRRMSLVSAALLRQMLQMRELPWDWPRSNANETNTYTLKEIQSFMQMSDKELSCVLEKIPVVEHYGKIRWLSYDIQDRLLDLIVEAFDNVEMTSVSLTRLTPQALRSFLPENVTDAVIDWFLRTMCKKTENGDYNVDPDTLSCARAAQLLRSAPRFEIHDFYKRADALMPFGITLNPLAISGISVKYGNASANYISYLSIDELPDDPRDRLRVMFSKQNQWKLGEMMAFFSDIYGNSRDLALLLMDMCNSIELKDGTTVYCSVRPI</sequence>